<dbReference type="InterPro" id="IPR000719">
    <property type="entry name" value="Prot_kinase_dom"/>
</dbReference>
<dbReference type="Proteomes" id="UP000000305">
    <property type="component" value="Unassembled WGS sequence"/>
</dbReference>
<evidence type="ECO:0000259" key="2">
    <source>
        <dbReference type="PROSITE" id="PS50011"/>
    </source>
</evidence>
<dbReference type="GO" id="GO:0004674">
    <property type="term" value="F:protein serine/threonine kinase activity"/>
    <property type="evidence" value="ECO:0000318"/>
    <property type="project" value="GO_Central"/>
</dbReference>
<dbReference type="GO" id="GO:0005783">
    <property type="term" value="C:endoplasmic reticulum"/>
    <property type="evidence" value="ECO:0000318"/>
    <property type="project" value="GO_Central"/>
</dbReference>
<dbReference type="KEGG" id="dpx:DAPPUDRAFT_327929"/>
<feature type="region of interest" description="Disordered" evidence="1">
    <location>
        <begin position="211"/>
        <end position="257"/>
    </location>
</feature>
<dbReference type="InterPro" id="IPR045133">
    <property type="entry name" value="IRE1/2-like"/>
</dbReference>
<dbReference type="eggNOG" id="KOG1027">
    <property type="taxonomic scope" value="Eukaryota"/>
</dbReference>
<accession>E9HC74</accession>
<dbReference type="GO" id="GO:0004521">
    <property type="term" value="F:RNA endonuclease activity"/>
    <property type="evidence" value="ECO:0000318"/>
    <property type="project" value="GO_Central"/>
</dbReference>
<dbReference type="PANTHER" id="PTHR13954:SF6">
    <property type="entry name" value="NON-SPECIFIC SERINE_THREONINE PROTEIN KINASE"/>
    <property type="match status" value="1"/>
</dbReference>
<dbReference type="GO" id="GO:0005524">
    <property type="term" value="F:ATP binding"/>
    <property type="evidence" value="ECO:0007669"/>
    <property type="project" value="InterPro"/>
</dbReference>
<dbReference type="SMART" id="SM00220">
    <property type="entry name" value="S_TKc"/>
    <property type="match status" value="1"/>
</dbReference>
<feature type="domain" description="Protein kinase" evidence="2">
    <location>
        <begin position="29"/>
        <end position="351"/>
    </location>
</feature>
<dbReference type="PROSITE" id="PS00108">
    <property type="entry name" value="PROTEIN_KINASE_ST"/>
    <property type="match status" value="1"/>
</dbReference>
<feature type="compositionally biased region" description="Basic residues" evidence="1">
    <location>
        <begin position="242"/>
        <end position="251"/>
    </location>
</feature>
<gene>
    <name evidence="3" type="ORF">DAPPUDRAFT_327929</name>
</gene>
<dbReference type="GO" id="GO:0051082">
    <property type="term" value="F:unfolded protein binding"/>
    <property type="evidence" value="ECO:0000318"/>
    <property type="project" value="GO_Central"/>
</dbReference>
<keyword evidence="4" id="KW-1185">Reference proteome</keyword>
<proteinExistence type="predicted"/>
<feature type="compositionally biased region" description="Basic and acidic residues" evidence="1">
    <location>
        <begin position="223"/>
        <end position="241"/>
    </location>
</feature>
<dbReference type="Gene3D" id="3.30.200.20">
    <property type="entry name" value="Phosphorylase Kinase, domain 1"/>
    <property type="match status" value="1"/>
</dbReference>
<dbReference type="AlphaFoldDB" id="E9HC74"/>
<sequence length="351" mass="39442">MTSEEGSLSDGVRNLETTGEQGVSSLIKIDRSKILGTGSCGIVFEGSWNGKKVAVKRVQIANTESNKPEEEGLQKLDHPNVIKLFQVQSDEDFRFYALELCQASLNHLFLKEGDTKKYRGGMPSEKEVFLQLATGLAHIHETGLIHRDLKPQNVLIHVDNGEKVQLKWADFGLSKPVNENGSCSMSGMNRGTDSWYAPEILKITAEQDEGKLEKKKEKKEKKEKKDKDTENNSEEKDAKKEKKEKKEKKKDKKEAKGVNDVGVISSRLRATVKSDVFGEGLIFGYFLLGGVHPYGSKSHEITSNILNDKPVHLKEIKKQQQPIHDIIMEMLKRNPDERISSSEVVSRITNI</sequence>
<evidence type="ECO:0000313" key="3">
    <source>
        <dbReference type="EMBL" id="EFX70661.1"/>
    </source>
</evidence>
<dbReference type="HOGENOM" id="CLU_000288_7_1_1"/>
<reference evidence="3 4" key="1">
    <citation type="journal article" date="2011" name="Science">
        <title>The ecoresponsive genome of Daphnia pulex.</title>
        <authorList>
            <person name="Colbourne J.K."/>
            <person name="Pfrender M.E."/>
            <person name="Gilbert D."/>
            <person name="Thomas W.K."/>
            <person name="Tucker A."/>
            <person name="Oakley T.H."/>
            <person name="Tokishita S."/>
            <person name="Aerts A."/>
            <person name="Arnold G.J."/>
            <person name="Basu M.K."/>
            <person name="Bauer D.J."/>
            <person name="Caceres C.E."/>
            <person name="Carmel L."/>
            <person name="Casola C."/>
            <person name="Choi J.H."/>
            <person name="Detter J.C."/>
            <person name="Dong Q."/>
            <person name="Dusheyko S."/>
            <person name="Eads B.D."/>
            <person name="Frohlich T."/>
            <person name="Geiler-Samerotte K.A."/>
            <person name="Gerlach D."/>
            <person name="Hatcher P."/>
            <person name="Jogdeo S."/>
            <person name="Krijgsveld J."/>
            <person name="Kriventseva E.V."/>
            <person name="Kultz D."/>
            <person name="Laforsch C."/>
            <person name="Lindquist E."/>
            <person name="Lopez J."/>
            <person name="Manak J.R."/>
            <person name="Muller J."/>
            <person name="Pangilinan J."/>
            <person name="Patwardhan R.P."/>
            <person name="Pitluck S."/>
            <person name="Pritham E.J."/>
            <person name="Rechtsteiner A."/>
            <person name="Rho M."/>
            <person name="Rogozin I.B."/>
            <person name="Sakarya O."/>
            <person name="Salamov A."/>
            <person name="Schaack S."/>
            <person name="Shapiro H."/>
            <person name="Shiga Y."/>
            <person name="Skalitzky C."/>
            <person name="Smith Z."/>
            <person name="Souvorov A."/>
            <person name="Sung W."/>
            <person name="Tang Z."/>
            <person name="Tsuchiya D."/>
            <person name="Tu H."/>
            <person name="Vos H."/>
            <person name="Wang M."/>
            <person name="Wolf Y.I."/>
            <person name="Yamagata H."/>
            <person name="Yamada T."/>
            <person name="Ye Y."/>
            <person name="Shaw J.R."/>
            <person name="Andrews J."/>
            <person name="Crease T.J."/>
            <person name="Tang H."/>
            <person name="Lucas S.M."/>
            <person name="Robertson H.M."/>
            <person name="Bork P."/>
            <person name="Koonin E.V."/>
            <person name="Zdobnov E.M."/>
            <person name="Grigoriev I.V."/>
            <person name="Lynch M."/>
            <person name="Boore J.L."/>
        </authorList>
    </citation>
    <scope>NUCLEOTIDE SEQUENCE [LARGE SCALE GENOMIC DNA]</scope>
</reference>
<protein>
    <recommendedName>
        <fullName evidence="2">Protein kinase domain-containing protein</fullName>
    </recommendedName>
</protein>
<dbReference type="PhylomeDB" id="E9HC74"/>
<dbReference type="PANTHER" id="PTHR13954">
    <property type="entry name" value="IRE1-RELATED"/>
    <property type="match status" value="1"/>
</dbReference>
<dbReference type="Gene3D" id="1.10.510.10">
    <property type="entry name" value="Transferase(Phosphotransferase) domain 1"/>
    <property type="match status" value="1"/>
</dbReference>
<dbReference type="Pfam" id="PF00069">
    <property type="entry name" value="Pkinase"/>
    <property type="match status" value="1"/>
</dbReference>
<dbReference type="SUPFAM" id="SSF56112">
    <property type="entry name" value="Protein kinase-like (PK-like)"/>
    <property type="match status" value="1"/>
</dbReference>
<evidence type="ECO:0000313" key="4">
    <source>
        <dbReference type="Proteomes" id="UP000000305"/>
    </source>
</evidence>
<dbReference type="EMBL" id="GL732619">
    <property type="protein sequence ID" value="EFX70661.1"/>
    <property type="molecule type" value="Genomic_DNA"/>
</dbReference>
<dbReference type="GO" id="GO:0036498">
    <property type="term" value="P:IRE1-mediated unfolded protein response"/>
    <property type="evidence" value="ECO:0000318"/>
    <property type="project" value="GO_Central"/>
</dbReference>
<dbReference type="InterPro" id="IPR008271">
    <property type="entry name" value="Ser/Thr_kinase_AS"/>
</dbReference>
<dbReference type="STRING" id="6669.E9HC74"/>
<organism evidence="3 4">
    <name type="scientific">Daphnia pulex</name>
    <name type="common">Water flea</name>
    <dbReference type="NCBI Taxonomy" id="6669"/>
    <lineage>
        <taxon>Eukaryota</taxon>
        <taxon>Metazoa</taxon>
        <taxon>Ecdysozoa</taxon>
        <taxon>Arthropoda</taxon>
        <taxon>Crustacea</taxon>
        <taxon>Branchiopoda</taxon>
        <taxon>Diplostraca</taxon>
        <taxon>Cladocera</taxon>
        <taxon>Anomopoda</taxon>
        <taxon>Daphniidae</taxon>
        <taxon>Daphnia</taxon>
    </lineage>
</organism>
<dbReference type="InterPro" id="IPR011009">
    <property type="entry name" value="Kinase-like_dom_sf"/>
</dbReference>
<dbReference type="FunFam" id="3.30.200.20:FF:000630">
    <property type="entry name" value="Uncharacterized protein"/>
    <property type="match status" value="1"/>
</dbReference>
<dbReference type="PROSITE" id="PS50011">
    <property type="entry name" value="PROTEIN_KINASE_DOM"/>
    <property type="match status" value="1"/>
</dbReference>
<dbReference type="GO" id="GO:0070059">
    <property type="term" value="P:intrinsic apoptotic signaling pathway in response to endoplasmic reticulum stress"/>
    <property type="evidence" value="ECO:0000318"/>
    <property type="project" value="GO_Central"/>
</dbReference>
<name>E9HC74_DAPPU</name>
<dbReference type="InParanoid" id="E9HC74"/>
<evidence type="ECO:0000256" key="1">
    <source>
        <dbReference type="SAM" id="MobiDB-lite"/>
    </source>
</evidence>
<dbReference type="OrthoDB" id="10261027at2759"/>